<sequence>MKEEEEEEMYGSSIYLLKGLSEQAKAWIDKNIIHEPWQMLGDFIAVDHHYIENIVEGMKEEGFELGADFQVIAG</sequence>
<accession>X1N3D0</accession>
<protein>
    <submittedName>
        <fullName evidence="1">Uncharacterized protein</fullName>
    </submittedName>
</protein>
<dbReference type="AlphaFoldDB" id="X1N3D0"/>
<comment type="caution">
    <text evidence="1">The sequence shown here is derived from an EMBL/GenBank/DDBJ whole genome shotgun (WGS) entry which is preliminary data.</text>
</comment>
<proteinExistence type="predicted"/>
<organism evidence="1">
    <name type="scientific">marine sediment metagenome</name>
    <dbReference type="NCBI Taxonomy" id="412755"/>
    <lineage>
        <taxon>unclassified sequences</taxon>
        <taxon>metagenomes</taxon>
        <taxon>ecological metagenomes</taxon>
    </lineage>
</organism>
<name>X1N3D0_9ZZZZ</name>
<evidence type="ECO:0000313" key="1">
    <source>
        <dbReference type="EMBL" id="GAI13109.1"/>
    </source>
</evidence>
<gene>
    <name evidence="1" type="ORF">S06H3_22274</name>
</gene>
<dbReference type="EMBL" id="BARV01011870">
    <property type="protein sequence ID" value="GAI13109.1"/>
    <property type="molecule type" value="Genomic_DNA"/>
</dbReference>
<reference evidence="1" key="1">
    <citation type="journal article" date="2014" name="Front. Microbiol.">
        <title>High frequency of phylogenetically diverse reductive dehalogenase-homologous genes in deep subseafloor sedimentary metagenomes.</title>
        <authorList>
            <person name="Kawai M."/>
            <person name="Futagami T."/>
            <person name="Toyoda A."/>
            <person name="Takaki Y."/>
            <person name="Nishi S."/>
            <person name="Hori S."/>
            <person name="Arai W."/>
            <person name="Tsubouchi T."/>
            <person name="Morono Y."/>
            <person name="Uchiyama I."/>
            <person name="Ito T."/>
            <person name="Fujiyama A."/>
            <person name="Inagaki F."/>
            <person name="Takami H."/>
        </authorList>
    </citation>
    <scope>NUCLEOTIDE SEQUENCE</scope>
    <source>
        <strain evidence="1">Expedition CK06-06</strain>
    </source>
</reference>